<accession>A0ABR3SEQ4</accession>
<evidence type="ECO:0000256" key="1">
    <source>
        <dbReference type="ARBA" id="ARBA00004196"/>
    </source>
</evidence>
<dbReference type="InterPro" id="IPR050732">
    <property type="entry name" value="Beta-glucan_modifiers"/>
</dbReference>
<dbReference type="InterPro" id="IPR017853">
    <property type="entry name" value="GH"/>
</dbReference>
<evidence type="ECO:0000256" key="2">
    <source>
        <dbReference type="ARBA" id="ARBA00008773"/>
    </source>
</evidence>
<name>A0ABR3SEQ4_9PEZI</name>
<feature type="compositionally biased region" description="Polar residues" evidence="4">
    <location>
        <begin position="124"/>
        <end position="144"/>
    </location>
</feature>
<protein>
    <submittedName>
        <fullName evidence="6">Cell surface mannoprotein mp65</fullName>
    </submittedName>
</protein>
<keyword evidence="7" id="KW-1185">Reference proteome</keyword>
<dbReference type="Proteomes" id="UP001521116">
    <property type="component" value="Unassembled WGS sequence"/>
</dbReference>
<comment type="caution">
    <text evidence="6">The sequence shown here is derived from an EMBL/GenBank/DDBJ whole genome shotgun (WGS) entry which is preliminary data.</text>
</comment>
<evidence type="ECO:0000313" key="6">
    <source>
        <dbReference type="EMBL" id="KAL1618935.1"/>
    </source>
</evidence>
<comment type="subcellular location">
    <subcellularLocation>
        <location evidence="1">Cell envelope</location>
    </subcellularLocation>
</comment>
<evidence type="ECO:0000256" key="5">
    <source>
        <dbReference type="SAM" id="SignalP"/>
    </source>
</evidence>
<dbReference type="PANTHER" id="PTHR16631">
    <property type="entry name" value="GLUCAN 1,3-BETA-GLUCOSIDASE"/>
    <property type="match status" value="1"/>
</dbReference>
<sequence length="485" mass="52003">MKTGLFIQVALAILFGLAAGLPQCKFPRSFFWQDSYILTQSTVSRHVLEERAIVTITDVVTVTVPAVIVHIQGTKTWTEIHSIPSAAPTVPSEPKTTSATPIQVSEASYQSNPIMVSEPGTLPPSHQTGAPSTQESAPSSTDDPIVVSSSITYIAFSASEDSTSSSKYEPIVASSSITYHAPKPATETVALSSRAYSEPSYPVPTPAGASDKHGNGYGIGYNAYNADHSCKDPSQVAHDIDSVSDYGMIRLYGTDCGQLDSVMTAVKKYPGMKLFLGIWHCETTDAALSEASAIIDAVNKNLDGDWGLIHTVSVGNEVIDRGEATVDGLLDTLNAVKAELKPYGVPVVTVETPGVFEGEGKALCQASDYVAINAHPFFDKSGSWNDPADAGKFVKLMSHLTKSCGKDRTVITESGWPHGSDLPMDYFTSNNLPVPSVQNHVMAVQALKDAYVGRENDLIVFSAFNDLWKTDTDQTMGVEHYWGIV</sequence>
<keyword evidence="3" id="KW-0378">Hydrolase</keyword>
<dbReference type="EMBL" id="JAJVDC020000198">
    <property type="protein sequence ID" value="KAL1618935.1"/>
    <property type="molecule type" value="Genomic_DNA"/>
</dbReference>
<dbReference type="Gene3D" id="3.20.20.80">
    <property type="entry name" value="Glycosidases"/>
    <property type="match status" value="2"/>
</dbReference>
<keyword evidence="5" id="KW-0732">Signal</keyword>
<feature type="signal peptide" evidence="5">
    <location>
        <begin position="1"/>
        <end position="20"/>
    </location>
</feature>
<gene>
    <name evidence="6" type="primary">MP65</name>
    <name evidence="6" type="ORF">SLS56_010352</name>
</gene>
<feature type="region of interest" description="Disordered" evidence="4">
    <location>
        <begin position="113"/>
        <end position="144"/>
    </location>
</feature>
<evidence type="ECO:0000256" key="4">
    <source>
        <dbReference type="SAM" id="MobiDB-lite"/>
    </source>
</evidence>
<feature type="chain" id="PRO_5046067308" evidence="5">
    <location>
        <begin position="21"/>
        <end position="485"/>
    </location>
</feature>
<organism evidence="6 7">
    <name type="scientific">Neofusicoccum ribis</name>
    <dbReference type="NCBI Taxonomy" id="45134"/>
    <lineage>
        <taxon>Eukaryota</taxon>
        <taxon>Fungi</taxon>
        <taxon>Dikarya</taxon>
        <taxon>Ascomycota</taxon>
        <taxon>Pezizomycotina</taxon>
        <taxon>Dothideomycetes</taxon>
        <taxon>Dothideomycetes incertae sedis</taxon>
        <taxon>Botryosphaeriales</taxon>
        <taxon>Botryosphaeriaceae</taxon>
        <taxon>Neofusicoccum</taxon>
    </lineage>
</organism>
<dbReference type="SUPFAM" id="SSF51445">
    <property type="entry name" value="(Trans)glycosidases"/>
    <property type="match status" value="1"/>
</dbReference>
<evidence type="ECO:0000313" key="7">
    <source>
        <dbReference type="Proteomes" id="UP001521116"/>
    </source>
</evidence>
<dbReference type="PANTHER" id="PTHR16631:SF14">
    <property type="entry name" value="FAMILY 17 GLUCOSIDASE SCW10-RELATED"/>
    <property type="match status" value="1"/>
</dbReference>
<evidence type="ECO:0000256" key="3">
    <source>
        <dbReference type="ARBA" id="ARBA00022801"/>
    </source>
</evidence>
<comment type="similarity">
    <text evidence="2">Belongs to the glycosyl hydrolase 17 family.</text>
</comment>
<reference evidence="6 7" key="1">
    <citation type="submission" date="2024-02" db="EMBL/GenBank/DDBJ databases">
        <title>De novo assembly and annotation of 12 fungi associated with fruit tree decline syndrome in Ontario, Canada.</title>
        <authorList>
            <person name="Sulman M."/>
            <person name="Ellouze W."/>
            <person name="Ilyukhin E."/>
        </authorList>
    </citation>
    <scope>NUCLEOTIDE SEQUENCE [LARGE SCALE GENOMIC DNA]</scope>
    <source>
        <strain evidence="6 7">M1-105</strain>
    </source>
</reference>
<proteinExistence type="inferred from homology"/>